<feature type="transmembrane region" description="Helical" evidence="1">
    <location>
        <begin position="12"/>
        <end position="35"/>
    </location>
</feature>
<keyword evidence="1" id="KW-1133">Transmembrane helix</keyword>
<dbReference type="AlphaFoldDB" id="A0A1M5I6H9"/>
<name>A0A1M5I6H9_9BACT</name>
<organism evidence="2 3">
    <name type="scientific">Desulfacinum infernum DSM 9756</name>
    <dbReference type="NCBI Taxonomy" id="1121391"/>
    <lineage>
        <taxon>Bacteria</taxon>
        <taxon>Pseudomonadati</taxon>
        <taxon>Thermodesulfobacteriota</taxon>
        <taxon>Syntrophobacteria</taxon>
        <taxon>Syntrophobacterales</taxon>
        <taxon>Syntrophobacteraceae</taxon>
        <taxon>Desulfacinum</taxon>
    </lineage>
</organism>
<accession>A0A1M5I6H9</accession>
<reference evidence="3" key="1">
    <citation type="submission" date="2016-11" db="EMBL/GenBank/DDBJ databases">
        <authorList>
            <person name="Varghese N."/>
            <person name="Submissions S."/>
        </authorList>
    </citation>
    <scope>NUCLEOTIDE SEQUENCE [LARGE SCALE GENOMIC DNA]</scope>
    <source>
        <strain evidence="3">DSM 9756</strain>
    </source>
</reference>
<keyword evidence="1" id="KW-0472">Membrane</keyword>
<dbReference type="STRING" id="1121391.SAMN02745206_03524"/>
<dbReference type="PANTHER" id="PTHR43801">
    <property type="entry name" value="NUCLEOTIDE-BINDING PROTEIN-RELATED"/>
    <property type="match status" value="1"/>
</dbReference>
<keyword evidence="3" id="KW-1185">Reference proteome</keyword>
<evidence type="ECO:0000313" key="3">
    <source>
        <dbReference type="Proteomes" id="UP000184076"/>
    </source>
</evidence>
<protein>
    <recommendedName>
        <fullName evidence="4">DUF116 domain-containing protein</fullName>
    </recommendedName>
</protein>
<dbReference type="EMBL" id="FQVB01000052">
    <property type="protein sequence ID" value="SHG23807.1"/>
    <property type="molecule type" value="Genomic_DNA"/>
</dbReference>
<evidence type="ECO:0000256" key="1">
    <source>
        <dbReference type="SAM" id="Phobius"/>
    </source>
</evidence>
<dbReference type="Pfam" id="PF01976">
    <property type="entry name" value="DUF116"/>
    <property type="match status" value="1"/>
</dbReference>
<dbReference type="InterPro" id="IPR002829">
    <property type="entry name" value="DUF116"/>
</dbReference>
<proteinExistence type="predicted"/>
<sequence>MARALSDKALLIVLLLAASAIICAVLALLFAVPYYGFARIHPRLPLFAGLLFGGLAAAQLGAVALLATAAFLGRDVPFSAPLRHFTAKGLLPLLVFVGRLAGISKKQVQHAFVAFNNELVMARCRSGRPPRRVLLLMPHCLQRADCAVRITYDISNCKRCGRCPIAGLLELSESYGVDLAVATGGTIARRIVVQTRPELIVAVACERDLVSGIQDTLPLPVYGLFNQRPNGPCFNTLVPLDRVRDVLEQVLNRKGPHG</sequence>
<gene>
    <name evidence="2" type="ORF">SAMN02745206_03524</name>
</gene>
<feature type="transmembrane region" description="Helical" evidence="1">
    <location>
        <begin position="85"/>
        <end position="102"/>
    </location>
</feature>
<feature type="transmembrane region" description="Helical" evidence="1">
    <location>
        <begin position="47"/>
        <end position="73"/>
    </location>
</feature>
<keyword evidence="1" id="KW-0812">Transmembrane</keyword>
<dbReference type="RefSeq" id="WP_245795230.1">
    <property type="nucleotide sequence ID" value="NZ_FQVB01000052.1"/>
</dbReference>
<dbReference type="PANTHER" id="PTHR43801:SF1">
    <property type="entry name" value="POLYPRENYL SYNTHETASE"/>
    <property type="match status" value="1"/>
</dbReference>
<evidence type="ECO:0000313" key="2">
    <source>
        <dbReference type="EMBL" id="SHG23807.1"/>
    </source>
</evidence>
<dbReference type="Proteomes" id="UP000184076">
    <property type="component" value="Unassembled WGS sequence"/>
</dbReference>
<evidence type="ECO:0008006" key="4">
    <source>
        <dbReference type="Google" id="ProtNLM"/>
    </source>
</evidence>